<proteinExistence type="predicted"/>
<dbReference type="RefSeq" id="WP_110475714.1">
    <property type="nucleotide sequence ID" value="NZ_BMWQ01000003.1"/>
</dbReference>
<sequence>MNSDLTHVYLMPGMAANPSIFEYIKLPEDKFAIHWLEWQIPNKTETLEDYAKRMCEFIKHDNIVLLGVSFGGVLVQEMSKYLKVKKLFVVSSVKTHYELPKRLKLLKITKAYKILPTQLVGNIDLLAKYAFGETVKKRVDLYKKYLSVNDKTYLDWAIKQMVCWEQEEAHAEAIYIHGDKDAIFPYSCGGNCIVVKGGTHIMIINKYKWFNENLPKLIED</sequence>
<organism evidence="1 2">
    <name type="scientific">Winogradskyella epiphytica</name>
    <dbReference type="NCBI Taxonomy" id="262005"/>
    <lineage>
        <taxon>Bacteria</taxon>
        <taxon>Pseudomonadati</taxon>
        <taxon>Bacteroidota</taxon>
        <taxon>Flavobacteriia</taxon>
        <taxon>Flavobacteriales</taxon>
        <taxon>Flavobacteriaceae</taxon>
        <taxon>Winogradskyella</taxon>
    </lineage>
</organism>
<dbReference type="OrthoDB" id="659408at2"/>
<reference evidence="1 2" key="1">
    <citation type="submission" date="2018-06" db="EMBL/GenBank/DDBJ databases">
        <title>Genomic Encyclopedia of Type Strains, Phase III (KMG-III): the genomes of soil and plant-associated and newly described type strains.</title>
        <authorList>
            <person name="Whitman W."/>
        </authorList>
    </citation>
    <scope>NUCLEOTIDE SEQUENCE [LARGE SCALE GENOMIC DNA]</scope>
    <source>
        <strain evidence="1 2">CECT 7945</strain>
    </source>
</reference>
<dbReference type="SUPFAM" id="SSF53474">
    <property type="entry name" value="alpha/beta-Hydrolases"/>
    <property type="match status" value="1"/>
</dbReference>
<evidence type="ECO:0000313" key="1">
    <source>
        <dbReference type="EMBL" id="PYE81099.1"/>
    </source>
</evidence>
<accession>A0A2V4X709</accession>
<protein>
    <recommendedName>
        <fullName evidence="3">Pimeloyl-ACP methyl ester carboxylesterase</fullName>
    </recommendedName>
</protein>
<name>A0A2V4X709_9FLAO</name>
<keyword evidence="2" id="KW-1185">Reference proteome</keyword>
<comment type="caution">
    <text evidence="1">The sequence shown here is derived from an EMBL/GenBank/DDBJ whole genome shotgun (WGS) entry which is preliminary data.</text>
</comment>
<dbReference type="Gene3D" id="3.40.50.1820">
    <property type="entry name" value="alpha/beta hydrolase"/>
    <property type="match status" value="1"/>
</dbReference>
<dbReference type="Proteomes" id="UP000248054">
    <property type="component" value="Unassembled WGS sequence"/>
</dbReference>
<dbReference type="AlphaFoldDB" id="A0A2V4X709"/>
<evidence type="ECO:0008006" key="3">
    <source>
        <dbReference type="Google" id="ProtNLM"/>
    </source>
</evidence>
<dbReference type="InterPro" id="IPR029058">
    <property type="entry name" value="AB_hydrolase_fold"/>
</dbReference>
<gene>
    <name evidence="1" type="ORF">DFQ11_103179</name>
</gene>
<dbReference type="EMBL" id="QJTD01000003">
    <property type="protein sequence ID" value="PYE81099.1"/>
    <property type="molecule type" value="Genomic_DNA"/>
</dbReference>
<evidence type="ECO:0000313" key="2">
    <source>
        <dbReference type="Proteomes" id="UP000248054"/>
    </source>
</evidence>